<dbReference type="EMBL" id="VUNE01000003">
    <property type="protein sequence ID" value="MST62544.1"/>
    <property type="molecule type" value="Genomic_DNA"/>
</dbReference>
<dbReference type="PANTHER" id="PTHR34857:SF2">
    <property type="entry name" value="SLL0384 PROTEIN"/>
    <property type="match status" value="1"/>
</dbReference>
<dbReference type="RefSeq" id="WP_154537934.1">
    <property type="nucleotide sequence ID" value="NZ_JAXFFP010000009.1"/>
</dbReference>
<sequence length="229" mass="26521">MFTYFDGKINPNPITKFIVVGILGFTVLHPIDPYFEWMTIIVLSLFFYLNGLKKDAVINIVFFSVLFFMPSFMKIEKFPIVLKMLISLLFVLRMFYMPFIAGKFLIKTSDVGSILASLDKLKVPNCVSIPIAIIFRYFPSFREERRNIKWAMKVRGIQTKNPVRYLEYVFVPLLVISSNIADDISRAAETRCISNPTRKRYTEVFINVADIVYAVTILILVIGGRMWLK</sequence>
<protein>
    <submittedName>
        <fullName evidence="7">Energy-coupling factor transporter transmembrane protein EcfT</fullName>
    </submittedName>
</protein>
<keyword evidence="4 6" id="KW-1133">Transmembrane helix</keyword>
<evidence type="ECO:0000256" key="3">
    <source>
        <dbReference type="ARBA" id="ARBA00022692"/>
    </source>
</evidence>
<comment type="subcellular location">
    <subcellularLocation>
        <location evidence="1">Membrane</location>
        <topology evidence="1">Multi-pass membrane protein</topology>
    </subcellularLocation>
</comment>
<evidence type="ECO:0000313" key="7">
    <source>
        <dbReference type="EMBL" id="MST62544.1"/>
    </source>
</evidence>
<evidence type="ECO:0000313" key="8">
    <source>
        <dbReference type="Proteomes" id="UP000440713"/>
    </source>
</evidence>
<dbReference type="Proteomes" id="UP000440713">
    <property type="component" value="Unassembled WGS sequence"/>
</dbReference>
<dbReference type="Pfam" id="PF02361">
    <property type="entry name" value="CbiQ"/>
    <property type="match status" value="1"/>
</dbReference>
<evidence type="ECO:0000256" key="2">
    <source>
        <dbReference type="ARBA" id="ARBA00022475"/>
    </source>
</evidence>
<gene>
    <name evidence="7" type="ORF">FYJ71_06145</name>
</gene>
<evidence type="ECO:0000256" key="1">
    <source>
        <dbReference type="ARBA" id="ARBA00004141"/>
    </source>
</evidence>
<feature type="transmembrane region" description="Helical" evidence="6">
    <location>
        <begin position="204"/>
        <end position="228"/>
    </location>
</feature>
<feature type="transmembrane region" description="Helical" evidence="6">
    <location>
        <begin position="56"/>
        <end position="73"/>
    </location>
</feature>
<dbReference type="AlphaFoldDB" id="A0A6N7XGN0"/>
<dbReference type="InterPro" id="IPR003339">
    <property type="entry name" value="ABC/ECF_trnsptr_transmembrane"/>
</dbReference>
<name>A0A6N7XGN0_9FIRM</name>
<keyword evidence="3 6" id="KW-0812">Transmembrane</keyword>
<dbReference type="CDD" id="cd16914">
    <property type="entry name" value="EcfT"/>
    <property type="match status" value="1"/>
</dbReference>
<evidence type="ECO:0000256" key="6">
    <source>
        <dbReference type="SAM" id="Phobius"/>
    </source>
</evidence>
<dbReference type="PANTHER" id="PTHR34857">
    <property type="entry name" value="SLL0384 PROTEIN"/>
    <property type="match status" value="1"/>
</dbReference>
<keyword evidence="5 6" id="KW-0472">Membrane</keyword>
<keyword evidence="2" id="KW-1003">Cell membrane</keyword>
<reference evidence="7 8" key="1">
    <citation type="submission" date="2019-08" db="EMBL/GenBank/DDBJ databases">
        <title>In-depth cultivation of the pig gut microbiome towards novel bacterial diversity and tailored functional studies.</title>
        <authorList>
            <person name="Wylensek D."/>
            <person name="Hitch T.C.A."/>
            <person name="Clavel T."/>
        </authorList>
    </citation>
    <scope>NUCLEOTIDE SEQUENCE [LARGE SCALE GENOMIC DNA]</scope>
    <source>
        <strain evidence="7 8">WCA-SAB-591-4A-A</strain>
    </source>
</reference>
<organism evidence="7 8">
    <name type="scientific">Peptostreptococcus porci</name>
    <dbReference type="NCBI Taxonomy" id="2652282"/>
    <lineage>
        <taxon>Bacteria</taxon>
        <taxon>Bacillati</taxon>
        <taxon>Bacillota</taxon>
        <taxon>Clostridia</taxon>
        <taxon>Peptostreptococcales</taxon>
        <taxon>Peptostreptococcaceae</taxon>
        <taxon>Peptostreptococcus</taxon>
    </lineage>
</organism>
<accession>A0A6N7XGN0</accession>
<comment type="caution">
    <text evidence="7">The sequence shown here is derived from an EMBL/GenBank/DDBJ whole genome shotgun (WGS) entry which is preliminary data.</text>
</comment>
<feature type="transmembrane region" description="Helical" evidence="6">
    <location>
        <begin position="80"/>
        <end position="101"/>
    </location>
</feature>
<proteinExistence type="predicted"/>
<evidence type="ECO:0000256" key="4">
    <source>
        <dbReference type="ARBA" id="ARBA00022989"/>
    </source>
</evidence>
<evidence type="ECO:0000256" key="5">
    <source>
        <dbReference type="ARBA" id="ARBA00023136"/>
    </source>
</evidence>
<keyword evidence="8" id="KW-1185">Reference proteome</keyword>
<dbReference type="InterPro" id="IPR051611">
    <property type="entry name" value="ECF_transporter_component"/>
</dbReference>
<feature type="transmembrane region" description="Helical" evidence="6">
    <location>
        <begin position="34"/>
        <end position="50"/>
    </location>
</feature>
<dbReference type="GO" id="GO:0005886">
    <property type="term" value="C:plasma membrane"/>
    <property type="evidence" value="ECO:0007669"/>
    <property type="project" value="UniProtKB-ARBA"/>
</dbReference>